<evidence type="ECO:0000313" key="6">
    <source>
        <dbReference type="EMBL" id="KPJ20653.1"/>
    </source>
</evidence>
<reference evidence="6 7" key="1">
    <citation type="journal article" date="2015" name="Nat. Commun.">
        <title>Outbred genome sequencing and CRISPR/Cas9 gene editing in butterflies.</title>
        <authorList>
            <person name="Li X."/>
            <person name="Fan D."/>
            <person name="Zhang W."/>
            <person name="Liu G."/>
            <person name="Zhang L."/>
            <person name="Zhao L."/>
            <person name="Fang X."/>
            <person name="Chen L."/>
            <person name="Dong Y."/>
            <person name="Chen Y."/>
            <person name="Ding Y."/>
            <person name="Zhao R."/>
            <person name="Feng M."/>
            <person name="Zhu Y."/>
            <person name="Feng Y."/>
            <person name="Jiang X."/>
            <person name="Zhu D."/>
            <person name="Xiang H."/>
            <person name="Feng X."/>
            <person name="Li S."/>
            <person name="Wang J."/>
            <person name="Zhang G."/>
            <person name="Kronforst M.R."/>
            <person name="Wang W."/>
        </authorList>
    </citation>
    <scope>NUCLEOTIDE SEQUENCE [LARGE SCALE GENOMIC DNA]</scope>
    <source>
        <strain evidence="6">Ya'a_city_454_Px</strain>
        <tissue evidence="6">Whole body</tissue>
    </source>
</reference>
<feature type="transmembrane region" description="Helical" evidence="5">
    <location>
        <begin position="21"/>
        <end position="42"/>
    </location>
</feature>
<comment type="subcellular location">
    <subcellularLocation>
        <location evidence="1">Membrane</location>
        <topology evidence="1">Multi-pass membrane protein</topology>
    </subcellularLocation>
</comment>
<dbReference type="PANTHER" id="PTHR23507:SF37">
    <property type="entry name" value="GH08173P"/>
    <property type="match status" value="1"/>
</dbReference>
<keyword evidence="7" id="KW-1185">Reference proteome</keyword>
<keyword evidence="4 5" id="KW-0472">Membrane</keyword>
<name>A0A0N1PJP6_PAPXU</name>
<dbReference type="PANTHER" id="PTHR23507">
    <property type="entry name" value="ZGC:174356"/>
    <property type="match status" value="1"/>
</dbReference>
<feature type="transmembrane region" description="Helical" evidence="5">
    <location>
        <begin position="128"/>
        <end position="149"/>
    </location>
</feature>
<evidence type="ECO:0000256" key="5">
    <source>
        <dbReference type="SAM" id="Phobius"/>
    </source>
</evidence>
<gene>
    <name evidence="6" type="ORF">RR46_00168</name>
</gene>
<dbReference type="EMBL" id="LADI01007113">
    <property type="protein sequence ID" value="KPJ20653.1"/>
    <property type="molecule type" value="Genomic_DNA"/>
</dbReference>
<dbReference type="AlphaFoldDB" id="A0A0N1PJP6"/>
<sequence length="184" mass="20481">MYLYVTNVFGWDEVDFSKFRTFLSTAYVGVMLLGIPVFTKVWNWKDTAIIMLGAAAHICGHTIYAHATIGRSILKSSVSLGNHLYFSVPHISKESVAFAFLSVMENAVAMFASIVYSQLYKATLKTDYINSIFYLTIATQAIVFILASATEIALNGRRIETLIEQDEAQIPTAAALNDKDQEVY</sequence>
<organism evidence="6 7">
    <name type="scientific">Papilio xuthus</name>
    <name type="common">Asian swallowtail butterfly</name>
    <dbReference type="NCBI Taxonomy" id="66420"/>
    <lineage>
        <taxon>Eukaryota</taxon>
        <taxon>Metazoa</taxon>
        <taxon>Ecdysozoa</taxon>
        <taxon>Arthropoda</taxon>
        <taxon>Hexapoda</taxon>
        <taxon>Insecta</taxon>
        <taxon>Pterygota</taxon>
        <taxon>Neoptera</taxon>
        <taxon>Endopterygota</taxon>
        <taxon>Lepidoptera</taxon>
        <taxon>Glossata</taxon>
        <taxon>Ditrysia</taxon>
        <taxon>Papilionoidea</taxon>
        <taxon>Papilionidae</taxon>
        <taxon>Papilioninae</taxon>
        <taxon>Papilio</taxon>
    </lineage>
</organism>
<dbReference type="Proteomes" id="UP000053268">
    <property type="component" value="Unassembled WGS sequence"/>
</dbReference>
<evidence type="ECO:0000256" key="1">
    <source>
        <dbReference type="ARBA" id="ARBA00004141"/>
    </source>
</evidence>
<evidence type="ECO:0000313" key="7">
    <source>
        <dbReference type="Proteomes" id="UP000053268"/>
    </source>
</evidence>
<dbReference type="GO" id="GO:0022857">
    <property type="term" value="F:transmembrane transporter activity"/>
    <property type="evidence" value="ECO:0007669"/>
    <property type="project" value="TreeGrafter"/>
</dbReference>
<comment type="caution">
    <text evidence="6">The sequence shown here is derived from an EMBL/GenBank/DDBJ whole genome shotgun (WGS) entry which is preliminary data.</text>
</comment>
<proteinExistence type="predicted"/>
<keyword evidence="3 5" id="KW-1133">Transmembrane helix</keyword>
<protein>
    <submittedName>
        <fullName evidence="6">Uncharacterized protein</fullName>
    </submittedName>
</protein>
<dbReference type="GO" id="GO:0016020">
    <property type="term" value="C:membrane"/>
    <property type="evidence" value="ECO:0007669"/>
    <property type="project" value="UniProtKB-SubCell"/>
</dbReference>
<evidence type="ECO:0000256" key="2">
    <source>
        <dbReference type="ARBA" id="ARBA00022692"/>
    </source>
</evidence>
<evidence type="ECO:0000256" key="4">
    <source>
        <dbReference type="ARBA" id="ARBA00023136"/>
    </source>
</evidence>
<evidence type="ECO:0000256" key="3">
    <source>
        <dbReference type="ARBA" id="ARBA00022989"/>
    </source>
</evidence>
<keyword evidence="2 5" id="KW-0812">Transmembrane</keyword>
<accession>A0A0N1PJP6</accession>
<feature type="transmembrane region" description="Helical" evidence="5">
    <location>
        <begin position="95"/>
        <end position="116"/>
    </location>
</feature>